<evidence type="ECO:0000313" key="3">
    <source>
        <dbReference type="EMBL" id="MBB5400653.1"/>
    </source>
</evidence>
<evidence type="ECO:0008006" key="5">
    <source>
        <dbReference type="Google" id="ProtNLM"/>
    </source>
</evidence>
<accession>A0A7W8L673</accession>
<sequence>MDFSKNKSRMLRVSACALLASIGVAAGLSACGGSNSMVPQVSGQVLGSYIQNAKVCLDLNDNGKCDSGEPYAVTDAKGKFSIGDASNGGWKNVVADLTNAQENDANGNNMGTQFGSGTFFRAPKGATGTVSAITTQLAQLVAGGATLDDAKSTLAAKYGSVPADKLLGDFNSDSSLASLKTASDNYIKAVVGAKAVRHVFVITMENKDYEESFGTTAATSGQDPYLKSLATQGAMLTNYYGTGHVSLDNYISMMSGQPSTVDTETDCFALWSDIVDAGDYTDPVNGAKLLKAGTDANGHAGGGCVYPARVKTLANQLENAKFAWKGYMGDMGNDLNRDGTKTCSFPTRTAKLAGTDPAKAVDGTQSASAGSASGDVIADAYATRHNPFVYFHSIIDDIEYCDQHVVNLDANLENDLKSIDTTPNLVFITPNLCDDGHDGDGTGAAGKGCKSGAPGGLTSIDAFLKKWIPIIQASPAYQRDGLIVINFDESNASSGGYSPSLNGTTLQLMIKLTGASTANQQSGPNVTRPEDAFLMANYPISAAAGLLGSASASALTAAFPTATTFSLGMHYNGVGGDRTGAVLLSPFIKAGTTTATGYNHYSLLKSLENIFGIPQYLGYANDVNLTAFGSDIFTQ</sequence>
<dbReference type="AlphaFoldDB" id="A0A7W8L673"/>
<evidence type="ECO:0000256" key="2">
    <source>
        <dbReference type="SAM" id="SignalP"/>
    </source>
</evidence>
<evidence type="ECO:0000313" key="4">
    <source>
        <dbReference type="Proteomes" id="UP000592820"/>
    </source>
</evidence>
<evidence type="ECO:0000256" key="1">
    <source>
        <dbReference type="ARBA" id="ARBA00022801"/>
    </source>
</evidence>
<dbReference type="RefSeq" id="WP_260332160.1">
    <property type="nucleotide sequence ID" value="NZ_JACHDE010000003.1"/>
</dbReference>
<dbReference type="InterPro" id="IPR017850">
    <property type="entry name" value="Alkaline_phosphatase_core_sf"/>
</dbReference>
<dbReference type="GO" id="GO:0016788">
    <property type="term" value="F:hydrolase activity, acting on ester bonds"/>
    <property type="evidence" value="ECO:0007669"/>
    <property type="project" value="InterPro"/>
</dbReference>
<dbReference type="SUPFAM" id="SSF53649">
    <property type="entry name" value="Alkaline phosphatase-like"/>
    <property type="match status" value="1"/>
</dbReference>
<dbReference type="Pfam" id="PF04185">
    <property type="entry name" value="Phosphoesterase"/>
    <property type="match status" value="1"/>
</dbReference>
<dbReference type="GO" id="GO:0009395">
    <property type="term" value="P:phospholipid catabolic process"/>
    <property type="evidence" value="ECO:0007669"/>
    <property type="project" value="TreeGrafter"/>
</dbReference>
<feature type="chain" id="PRO_5030892504" description="Phosphoesterase" evidence="2">
    <location>
        <begin position="27"/>
        <end position="635"/>
    </location>
</feature>
<feature type="signal peptide" evidence="2">
    <location>
        <begin position="1"/>
        <end position="26"/>
    </location>
</feature>
<dbReference type="InterPro" id="IPR007312">
    <property type="entry name" value="Phosphoesterase"/>
</dbReference>
<organism evidence="3 4">
    <name type="scientific">Paraburkholderia youngii</name>
    <dbReference type="NCBI Taxonomy" id="2782701"/>
    <lineage>
        <taxon>Bacteria</taxon>
        <taxon>Pseudomonadati</taxon>
        <taxon>Pseudomonadota</taxon>
        <taxon>Betaproteobacteria</taxon>
        <taxon>Burkholderiales</taxon>
        <taxon>Burkholderiaceae</taxon>
        <taxon>Paraburkholderia</taxon>
    </lineage>
</organism>
<name>A0A7W8L673_9BURK</name>
<proteinExistence type="predicted"/>
<comment type="caution">
    <text evidence="3">The sequence shown here is derived from an EMBL/GenBank/DDBJ whole genome shotgun (WGS) entry which is preliminary data.</text>
</comment>
<dbReference type="EMBL" id="JACHDE010000003">
    <property type="protein sequence ID" value="MBB5400653.1"/>
    <property type="molecule type" value="Genomic_DNA"/>
</dbReference>
<keyword evidence="1" id="KW-0378">Hydrolase</keyword>
<dbReference type="Proteomes" id="UP000592820">
    <property type="component" value="Unassembled WGS sequence"/>
</dbReference>
<keyword evidence="2" id="KW-0732">Signal</keyword>
<gene>
    <name evidence="3" type="ORF">HDG41_002702</name>
</gene>
<dbReference type="PANTHER" id="PTHR31956:SF8">
    <property type="entry name" value="ACID PHOSPHATASE PHOA (AFU_ORTHOLOGUE AFUA_1G03570)"/>
    <property type="match status" value="1"/>
</dbReference>
<reference evidence="3 4" key="1">
    <citation type="submission" date="2020-08" db="EMBL/GenBank/DDBJ databases">
        <title>Genomic Encyclopedia of Type Strains, Phase IV (KMG-V): Genome sequencing to study the core and pangenomes of soil and plant-associated prokaryotes.</title>
        <authorList>
            <person name="Whitman W."/>
        </authorList>
    </citation>
    <scope>NUCLEOTIDE SEQUENCE [LARGE SCALE GENOMIC DNA]</scope>
    <source>
        <strain evidence="3 4">JPY162</strain>
    </source>
</reference>
<protein>
    <recommendedName>
        <fullName evidence="5">Phosphoesterase</fullName>
    </recommendedName>
</protein>
<dbReference type="Gene3D" id="3.40.720.10">
    <property type="entry name" value="Alkaline Phosphatase, subunit A"/>
    <property type="match status" value="1"/>
</dbReference>
<dbReference type="PANTHER" id="PTHR31956">
    <property type="entry name" value="NON-SPECIFIC PHOSPHOLIPASE C4-RELATED"/>
    <property type="match status" value="1"/>
</dbReference>
<dbReference type="PROSITE" id="PS51257">
    <property type="entry name" value="PROKAR_LIPOPROTEIN"/>
    <property type="match status" value="1"/>
</dbReference>